<dbReference type="InterPro" id="IPR011009">
    <property type="entry name" value="Kinase-like_dom_sf"/>
</dbReference>
<organism evidence="2 3">
    <name type="scientific">Marinospirillum alkalitolerans</name>
    <dbReference type="NCBI Taxonomy" id="3123374"/>
    <lineage>
        <taxon>Bacteria</taxon>
        <taxon>Pseudomonadati</taxon>
        <taxon>Pseudomonadota</taxon>
        <taxon>Gammaproteobacteria</taxon>
        <taxon>Oceanospirillales</taxon>
        <taxon>Oceanospirillaceae</taxon>
        <taxon>Marinospirillum</taxon>
    </lineage>
</organism>
<comment type="caution">
    <text evidence="2">The sequence shown here is derived from an EMBL/GenBank/DDBJ whole genome shotgun (WGS) entry which is preliminary data.</text>
</comment>
<name>A0ABW8PXB7_9GAMM</name>
<reference evidence="2 3" key="1">
    <citation type="submission" date="2024-02" db="EMBL/GenBank/DDBJ databases">
        <title>Marinospirillum sp. MEB 164 isolated from Lonar lake sediment.</title>
        <authorList>
            <person name="Joshi A."/>
            <person name="Thite S."/>
        </authorList>
    </citation>
    <scope>NUCLEOTIDE SEQUENCE [LARGE SCALE GENOMIC DNA]</scope>
    <source>
        <strain evidence="2 3">MEB164</strain>
    </source>
</reference>
<dbReference type="Pfam" id="PF01636">
    <property type="entry name" value="APH"/>
    <property type="match status" value="1"/>
</dbReference>
<accession>A0ABW8PXB7</accession>
<evidence type="ECO:0000313" key="3">
    <source>
        <dbReference type="Proteomes" id="UP001621714"/>
    </source>
</evidence>
<evidence type="ECO:0000313" key="2">
    <source>
        <dbReference type="EMBL" id="MFK7160489.1"/>
    </source>
</evidence>
<dbReference type="SUPFAM" id="SSF56112">
    <property type="entry name" value="Protein kinase-like (PK-like)"/>
    <property type="match status" value="1"/>
</dbReference>
<dbReference type="Gene3D" id="3.30.200.20">
    <property type="entry name" value="Phosphorylase Kinase, domain 1"/>
    <property type="match status" value="1"/>
</dbReference>
<feature type="domain" description="Aminoglycoside phosphotransferase" evidence="1">
    <location>
        <begin position="45"/>
        <end position="268"/>
    </location>
</feature>
<dbReference type="Gene3D" id="3.90.1200.10">
    <property type="match status" value="1"/>
</dbReference>
<evidence type="ECO:0000259" key="1">
    <source>
        <dbReference type="Pfam" id="PF01636"/>
    </source>
</evidence>
<dbReference type="InterPro" id="IPR002575">
    <property type="entry name" value="Aminoglycoside_PTrfase"/>
</dbReference>
<dbReference type="EMBL" id="JBANFI010000003">
    <property type="protein sequence ID" value="MFK7160489.1"/>
    <property type="molecule type" value="Genomic_DNA"/>
</dbReference>
<gene>
    <name evidence="2" type="ORF">V6U78_05505</name>
</gene>
<proteinExistence type="predicted"/>
<protein>
    <submittedName>
        <fullName evidence="2">Phosphotransferase</fullName>
    </submittedName>
</protein>
<dbReference type="Proteomes" id="UP001621714">
    <property type="component" value="Unassembled WGS sequence"/>
</dbReference>
<sequence>MHSSASPLAYDPIAQEAAAASDPAATREQQLKAWLISIDPTPCQLSQVAGDASFRRYFRARWPDRQAIIMDAPPEKESCASFVDLCRQWRAVGVAVPALLAEDQTQGFLLLEDFGDQQLMQAVMTQPCAQSQAYYQAALRQLVHLQTATSATKLPHYSTALLEQEMHLFDHWFLDTWLGIDTRPAGWADWKQQLIVQALAQPQVTVHRDYHSRNLMCLDHPTPTLGLLDFQDAVCGPITYDLVSLLKDAYLDWPAAQQAQWLADFQQQHPQLQQQDPAQFVQWYDWMGMQRHLKVAGIFVRLALRDGKSAYLQDLPLTFQHLLQALKKYPQLAVIEQWFREQLAPRLDAKLDRLTQ</sequence>
<dbReference type="RefSeq" id="WP_405338249.1">
    <property type="nucleotide sequence ID" value="NZ_JBANFI010000003.1"/>
</dbReference>
<keyword evidence="3" id="KW-1185">Reference proteome</keyword>